<reference evidence="5" key="1">
    <citation type="submission" date="2019-02" db="EMBL/GenBank/DDBJ databases">
        <authorList>
            <person name="Gruber-Vodicka R. H."/>
            <person name="Seah K. B. B."/>
        </authorList>
    </citation>
    <scope>NUCLEOTIDE SEQUENCE</scope>
    <source>
        <strain evidence="5">BECK_DK47</strain>
    </source>
</reference>
<evidence type="ECO:0000313" key="5">
    <source>
        <dbReference type="EMBL" id="VFJ64574.1"/>
    </source>
</evidence>
<name>A0A450TCL4_9GAMM</name>
<dbReference type="InterPro" id="IPR013517">
    <property type="entry name" value="FG-GAP"/>
</dbReference>
<keyword evidence="3" id="KW-0472">Membrane</keyword>
<feature type="transmembrane region" description="Helical" evidence="3">
    <location>
        <begin position="25"/>
        <end position="47"/>
    </location>
</feature>
<feature type="domain" description="ASPIC/UnbV" evidence="4">
    <location>
        <begin position="558"/>
        <end position="624"/>
    </location>
</feature>
<dbReference type="PANTHER" id="PTHR16026">
    <property type="entry name" value="CARTILAGE ACIDIC PROTEIN 1"/>
    <property type="match status" value="1"/>
</dbReference>
<accession>A0A450TCL4</accession>
<feature type="region of interest" description="Disordered" evidence="2">
    <location>
        <begin position="57"/>
        <end position="77"/>
    </location>
</feature>
<protein>
    <submittedName>
        <fullName evidence="5">Repeat domain-containing protein</fullName>
    </submittedName>
</protein>
<proteinExistence type="predicted"/>
<evidence type="ECO:0000256" key="2">
    <source>
        <dbReference type="SAM" id="MobiDB-lite"/>
    </source>
</evidence>
<evidence type="ECO:0000256" key="3">
    <source>
        <dbReference type="SAM" id="Phobius"/>
    </source>
</evidence>
<feature type="compositionally biased region" description="Pro residues" evidence="2">
    <location>
        <begin position="64"/>
        <end position="77"/>
    </location>
</feature>
<dbReference type="SUPFAM" id="SSF69318">
    <property type="entry name" value="Integrin alpha N-terminal domain"/>
    <property type="match status" value="1"/>
</dbReference>
<sequence length="631" mass="67048">MTTIRNPANPNTPPSSPNDAIIGKAFRWSVGVLLAAAVLVAAGVALVRYVNAPREPVDAAPVAGPRPPSPAAEELPPPVSFRDVTARAGIDFVHVNGAGSTGGASAGEKLLPETMGGGVALFDYDRDGNQDILFVNGNHWPGSHRAGDAAPTTALYRNDGSGHFTDVSGKTGLDVTLQGMGVAVGDMDNDGWVDVFLSAVGGNRLFRNEQGTFRDVTQTAGVAGDPGEWSTGCAFMDYDNDGDLDLLVGNYVRWSPDIDRAIGFQLTGIGRAYGPPTTFAGTYPYLYRNDGDGRFTDISRASGVQVNNPATGAPMAKTLGVVPVDVDADGYLDIFLANDTVRNFLFHNQGDGTFRERGIEFGIAFDRNGVATGAMGTDAAHYRNDQALGIAVGNFANEMTSLYVTQGGLGGDYLQFADEAIGEGVGTPSRLALTFGLFFFDYDLDGRLDLFQANGHLEQEINQVQASQHYEQAPQLFWNGGPEALRGFTPVTPEPEDGLARPLVGRGAAFGDLDNDGDLDIVLTQVGRAPVLLRNDQALGHHWLRIRLVGGEAVNRDAIGARVEVTAGGVTQYRQVMPTRSYLSQVELPVTFGLGDAETVEAVRVFWPDGSGQELAGKNVRVDSMMTIAFE</sequence>
<evidence type="ECO:0000256" key="1">
    <source>
        <dbReference type="ARBA" id="ARBA00022729"/>
    </source>
</evidence>
<dbReference type="Gene3D" id="2.130.10.130">
    <property type="entry name" value="Integrin alpha, N-terminal"/>
    <property type="match status" value="2"/>
</dbReference>
<gene>
    <name evidence="5" type="ORF">BECKDK2373B_GA0170837_11382</name>
</gene>
<keyword evidence="3" id="KW-0812">Transmembrane</keyword>
<dbReference type="AlphaFoldDB" id="A0A450TCL4"/>
<dbReference type="InterPro" id="IPR011519">
    <property type="entry name" value="UnbV_ASPIC"/>
</dbReference>
<dbReference type="Pfam" id="PF13517">
    <property type="entry name" value="FG-GAP_3"/>
    <property type="match status" value="3"/>
</dbReference>
<dbReference type="EMBL" id="CAADEX010000138">
    <property type="protein sequence ID" value="VFJ64574.1"/>
    <property type="molecule type" value="Genomic_DNA"/>
</dbReference>
<organism evidence="5">
    <name type="scientific">Candidatus Kentrum sp. DK</name>
    <dbReference type="NCBI Taxonomy" id="2126562"/>
    <lineage>
        <taxon>Bacteria</taxon>
        <taxon>Pseudomonadati</taxon>
        <taxon>Pseudomonadota</taxon>
        <taxon>Gammaproteobacteria</taxon>
        <taxon>Candidatus Kentrum</taxon>
    </lineage>
</organism>
<evidence type="ECO:0000259" key="4">
    <source>
        <dbReference type="Pfam" id="PF07593"/>
    </source>
</evidence>
<keyword evidence="1" id="KW-0732">Signal</keyword>
<dbReference type="PANTHER" id="PTHR16026:SF0">
    <property type="entry name" value="CARTILAGE ACIDIC PROTEIN 1"/>
    <property type="match status" value="1"/>
</dbReference>
<keyword evidence="3" id="KW-1133">Transmembrane helix</keyword>
<dbReference type="Pfam" id="PF07593">
    <property type="entry name" value="UnbV_ASPIC"/>
    <property type="match status" value="1"/>
</dbReference>
<dbReference type="InterPro" id="IPR027039">
    <property type="entry name" value="Crtac1"/>
</dbReference>
<dbReference type="InterPro" id="IPR028994">
    <property type="entry name" value="Integrin_alpha_N"/>
</dbReference>